<gene>
    <name evidence="2" type="ORF">ACFSDB_03120</name>
</gene>
<feature type="transmembrane region" description="Helical" evidence="1">
    <location>
        <begin position="33"/>
        <end position="50"/>
    </location>
</feature>
<sequence length="230" mass="26307">MIFDFKFWHYFARQGDLIHNLHETTMQKFNRRLAWIFAFGLLLFAVREIWGMNTASLTPYLANGLWSDYTLARWTSLLGTLLWGGIYMAFHTYGVAYLFMLLTKMRFRPALVIQSYVLALLLIEKALLFLVFAVAGYTMPVSLFSFGPLAATFLDMPFLTFFFNQLTVFTALIIAFQYRFVRSFTEVAPKKLLFVLILVYVLVALAIAGLSYVPIGEMLGDFTRGGASVE</sequence>
<evidence type="ECO:0000256" key="1">
    <source>
        <dbReference type="SAM" id="Phobius"/>
    </source>
</evidence>
<feature type="transmembrane region" description="Helical" evidence="1">
    <location>
        <begin position="115"/>
        <end position="138"/>
    </location>
</feature>
<comment type="caution">
    <text evidence="2">The sequence shown here is derived from an EMBL/GenBank/DDBJ whole genome shotgun (WGS) entry which is preliminary data.</text>
</comment>
<protein>
    <recommendedName>
        <fullName evidence="4">Yip1 domain-containing protein</fullName>
    </recommendedName>
</protein>
<keyword evidence="3" id="KW-1185">Reference proteome</keyword>
<evidence type="ECO:0008006" key="4">
    <source>
        <dbReference type="Google" id="ProtNLM"/>
    </source>
</evidence>
<accession>A0ABW4QEA1</accession>
<name>A0ABW4QEA1_9BACL</name>
<feature type="transmembrane region" description="Helical" evidence="1">
    <location>
        <begin position="192"/>
        <end position="215"/>
    </location>
</feature>
<keyword evidence="1" id="KW-0472">Membrane</keyword>
<proteinExistence type="predicted"/>
<feature type="transmembrane region" description="Helical" evidence="1">
    <location>
        <begin position="81"/>
        <end position="103"/>
    </location>
</feature>
<feature type="transmembrane region" description="Helical" evidence="1">
    <location>
        <begin position="158"/>
        <end position="180"/>
    </location>
</feature>
<keyword evidence="1" id="KW-1133">Transmembrane helix</keyword>
<dbReference type="EMBL" id="JBHUFW010000004">
    <property type="protein sequence ID" value="MFD1861901.1"/>
    <property type="molecule type" value="Genomic_DNA"/>
</dbReference>
<evidence type="ECO:0000313" key="3">
    <source>
        <dbReference type="Proteomes" id="UP001597273"/>
    </source>
</evidence>
<organism evidence="2 3">
    <name type="scientific">Planococcus chinensis</name>
    <dbReference type="NCBI Taxonomy" id="272917"/>
    <lineage>
        <taxon>Bacteria</taxon>
        <taxon>Bacillati</taxon>
        <taxon>Bacillota</taxon>
        <taxon>Bacilli</taxon>
        <taxon>Bacillales</taxon>
        <taxon>Caryophanaceae</taxon>
        <taxon>Planococcus</taxon>
    </lineage>
</organism>
<dbReference type="RefSeq" id="WP_204891038.1">
    <property type="nucleotide sequence ID" value="NZ_JBHUFW010000004.1"/>
</dbReference>
<evidence type="ECO:0000313" key="2">
    <source>
        <dbReference type="EMBL" id="MFD1861901.1"/>
    </source>
</evidence>
<keyword evidence="1" id="KW-0812">Transmembrane</keyword>
<reference evidence="3" key="1">
    <citation type="journal article" date="2019" name="Int. J. Syst. Evol. Microbiol.">
        <title>The Global Catalogue of Microorganisms (GCM) 10K type strain sequencing project: providing services to taxonomists for standard genome sequencing and annotation.</title>
        <authorList>
            <consortium name="The Broad Institute Genomics Platform"/>
            <consortium name="The Broad Institute Genome Sequencing Center for Infectious Disease"/>
            <person name="Wu L."/>
            <person name="Ma J."/>
        </authorList>
    </citation>
    <scope>NUCLEOTIDE SEQUENCE [LARGE SCALE GENOMIC DNA]</scope>
    <source>
        <strain evidence="3">CGMCC 1.15475</strain>
    </source>
</reference>
<dbReference type="Proteomes" id="UP001597273">
    <property type="component" value="Unassembled WGS sequence"/>
</dbReference>